<proteinExistence type="inferred from homology"/>
<reference evidence="10 11" key="1">
    <citation type="submission" date="2014-01" db="EMBL/GenBank/DDBJ databases">
        <title>Genome sequence and analysis of Xanthomonas arboricola pv. pruni.</title>
        <authorList>
            <person name="Fujikawa T."/>
            <person name="Nakazono-Nagaoka E."/>
        </authorList>
    </citation>
    <scope>NUCLEOTIDE SEQUENCE [LARGE SCALE GENOMIC DNA]</scope>
    <source>
        <strain evidence="11">MAFF 311562</strain>
    </source>
</reference>
<dbReference type="Pfam" id="PF00239">
    <property type="entry name" value="Resolvase"/>
    <property type="match status" value="1"/>
</dbReference>
<protein>
    <submittedName>
        <fullName evidence="10">Resolvase</fullName>
    </submittedName>
</protein>
<evidence type="ECO:0000256" key="8">
    <source>
        <dbReference type="SAM" id="MobiDB-lite"/>
    </source>
</evidence>
<dbReference type="PROSITE" id="PS51736">
    <property type="entry name" value="RECOMBINASES_3"/>
    <property type="match status" value="1"/>
</dbReference>
<evidence type="ECO:0000259" key="9">
    <source>
        <dbReference type="PROSITE" id="PS51736"/>
    </source>
</evidence>
<evidence type="ECO:0000313" key="10">
    <source>
        <dbReference type="EMBL" id="GAE52562.1"/>
    </source>
</evidence>
<keyword evidence="4" id="KW-0238">DNA-binding</keyword>
<dbReference type="SUPFAM" id="SSF53041">
    <property type="entry name" value="Resolvase-like"/>
    <property type="match status" value="1"/>
</dbReference>
<dbReference type="SMART" id="SM00857">
    <property type="entry name" value="Resolvase"/>
    <property type="match status" value="1"/>
</dbReference>
<evidence type="ECO:0000256" key="3">
    <source>
        <dbReference type="ARBA" id="ARBA00023100"/>
    </source>
</evidence>
<feature type="region of interest" description="Disordered" evidence="8">
    <location>
        <begin position="194"/>
        <end position="228"/>
    </location>
</feature>
<dbReference type="EMBL" id="BAVB01000363">
    <property type="protein sequence ID" value="GAE52562.1"/>
    <property type="molecule type" value="Genomic_DNA"/>
</dbReference>
<dbReference type="Gene3D" id="3.40.50.1390">
    <property type="entry name" value="Resolvase, N-terminal catalytic domain"/>
    <property type="match status" value="1"/>
</dbReference>
<evidence type="ECO:0000256" key="7">
    <source>
        <dbReference type="PROSITE-ProRule" id="PRU10137"/>
    </source>
</evidence>
<evidence type="ECO:0000256" key="6">
    <source>
        <dbReference type="PIRSR" id="PIRSR606118-50"/>
    </source>
</evidence>
<dbReference type="GO" id="GO:0000150">
    <property type="term" value="F:DNA strand exchange activity"/>
    <property type="evidence" value="ECO:0007669"/>
    <property type="project" value="UniProtKB-KW"/>
</dbReference>
<comment type="caution">
    <text evidence="10">The sequence shown here is derived from an EMBL/GenBank/DDBJ whole genome shotgun (WGS) entry which is preliminary data.</text>
</comment>
<dbReference type="Pfam" id="PF02796">
    <property type="entry name" value="HTH_7"/>
    <property type="match status" value="1"/>
</dbReference>
<dbReference type="Gene3D" id="1.10.10.60">
    <property type="entry name" value="Homeodomain-like"/>
    <property type="match status" value="1"/>
</dbReference>
<keyword evidence="2" id="KW-0229">DNA integration</keyword>
<dbReference type="InterPro" id="IPR009057">
    <property type="entry name" value="Homeodomain-like_sf"/>
</dbReference>
<gene>
    <name evidence="10" type="primary">tnpR</name>
    <name evidence="10" type="ORF">XPU_4094</name>
</gene>
<evidence type="ECO:0000256" key="1">
    <source>
        <dbReference type="ARBA" id="ARBA00009913"/>
    </source>
</evidence>
<dbReference type="InterPro" id="IPR006120">
    <property type="entry name" value="Resolvase_HTH_dom"/>
</dbReference>
<comment type="similarity">
    <text evidence="1">Belongs to the site-specific recombinase resolvase family.</text>
</comment>
<evidence type="ECO:0000256" key="2">
    <source>
        <dbReference type="ARBA" id="ARBA00022908"/>
    </source>
</evidence>
<dbReference type="GO" id="GO:0015074">
    <property type="term" value="P:DNA integration"/>
    <property type="evidence" value="ECO:0007669"/>
    <property type="project" value="UniProtKB-KW"/>
</dbReference>
<dbReference type="InterPro" id="IPR006119">
    <property type="entry name" value="Resolv_N"/>
</dbReference>
<dbReference type="InterPro" id="IPR006118">
    <property type="entry name" value="Recombinase_CS"/>
</dbReference>
<dbReference type="CDD" id="cd03768">
    <property type="entry name" value="SR_ResInv"/>
    <property type="match status" value="1"/>
</dbReference>
<dbReference type="PROSITE" id="PS00398">
    <property type="entry name" value="RECOMBINASES_2"/>
    <property type="match status" value="1"/>
</dbReference>
<dbReference type="InterPro" id="IPR050639">
    <property type="entry name" value="SSR_resolvase"/>
</dbReference>
<dbReference type="AlphaFoldDB" id="W4S897"/>
<evidence type="ECO:0000313" key="11">
    <source>
        <dbReference type="Proteomes" id="UP000019143"/>
    </source>
</evidence>
<feature type="compositionally biased region" description="Polar residues" evidence="8">
    <location>
        <begin position="219"/>
        <end position="228"/>
    </location>
</feature>
<dbReference type="PANTHER" id="PTHR30461:SF2">
    <property type="entry name" value="SERINE RECOMBINASE PINE-RELATED"/>
    <property type="match status" value="1"/>
</dbReference>
<dbReference type="FunFam" id="3.40.50.1390:FF:000001">
    <property type="entry name" value="DNA recombinase"/>
    <property type="match status" value="1"/>
</dbReference>
<dbReference type="Proteomes" id="UP000019143">
    <property type="component" value="Unassembled WGS sequence"/>
</dbReference>
<dbReference type="PANTHER" id="PTHR30461">
    <property type="entry name" value="DNA-INVERTASE FROM LAMBDOID PROPHAGE"/>
    <property type="match status" value="1"/>
</dbReference>
<keyword evidence="3" id="KW-0230">DNA invertase</keyword>
<dbReference type="SUPFAM" id="SSF46689">
    <property type="entry name" value="Homeodomain-like"/>
    <property type="match status" value="1"/>
</dbReference>
<feature type="active site" description="O-(5'-phospho-DNA)-serine intermediate" evidence="6 7">
    <location>
        <position position="13"/>
    </location>
</feature>
<dbReference type="GO" id="GO:0003677">
    <property type="term" value="F:DNA binding"/>
    <property type="evidence" value="ECO:0007669"/>
    <property type="project" value="UniProtKB-KW"/>
</dbReference>
<evidence type="ECO:0000256" key="4">
    <source>
        <dbReference type="ARBA" id="ARBA00023125"/>
    </source>
</evidence>
<dbReference type="InterPro" id="IPR036162">
    <property type="entry name" value="Resolvase-like_N_sf"/>
</dbReference>
<dbReference type="PROSITE" id="PS00397">
    <property type="entry name" value="RECOMBINASES_1"/>
    <property type="match status" value="1"/>
</dbReference>
<dbReference type="CDD" id="cd00569">
    <property type="entry name" value="HTH_Hin_like"/>
    <property type="match status" value="1"/>
</dbReference>
<organism evidence="10 11">
    <name type="scientific">Xanthomonas arboricola pv. pruni str. MAFF 311562</name>
    <dbReference type="NCBI Taxonomy" id="1414836"/>
    <lineage>
        <taxon>Bacteria</taxon>
        <taxon>Pseudomonadati</taxon>
        <taxon>Pseudomonadota</taxon>
        <taxon>Gammaproteobacteria</taxon>
        <taxon>Lysobacterales</taxon>
        <taxon>Lysobacteraceae</taxon>
        <taxon>Xanthomonas</taxon>
    </lineage>
</organism>
<keyword evidence="5" id="KW-0233">DNA recombination</keyword>
<feature type="domain" description="Resolvase/invertase-type recombinase catalytic" evidence="9">
    <location>
        <begin position="5"/>
        <end position="138"/>
    </location>
</feature>
<sequence length="228" mass="24624">MDENMKIGYARVSTDDQRMDLQRDALTAAGCEKVFTDTASGAKAARPGLAEALAFARKGDVLVVWRLDRLGRSLPELVKVVGELEAAGVGFESVTERIETSSAAGRLVFHVFAALAEFERRLIVERTHAGLEAARARGRKGGRPALPPEKVAAIQAMAAGNRSVSEICKALKIGRSTLYKYAPGMKLRRPLVTNRADQVRGPVAKTDSARQGFRARKAPTSSPRPATR</sequence>
<name>W4S897_9XANT</name>
<evidence type="ECO:0000256" key="5">
    <source>
        <dbReference type="ARBA" id="ARBA00023172"/>
    </source>
</evidence>
<accession>W4S897</accession>